<keyword evidence="2" id="KW-1185">Reference proteome</keyword>
<proteinExistence type="predicted"/>
<accession>A0ABT4KUM7</accession>
<comment type="caution">
    <text evidence="1">The sequence shown here is derived from an EMBL/GenBank/DDBJ whole genome shotgun (WGS) entry which is preliminary data.</text>
</comment>
<dbReference type="EMBL" id="JAPWGL010000001">
    <property type="protein sequence ID" value="MCZ4221942.1"/>
    <property type="molecule type" value="Genomic_DNA"/>
</dbReference>
<dbReference type="InterPro" id="IPR046233">
    <property type="entry name" value="DUF6266"/>
</dbReference>
<name>A0ABT4KUM7_9SPHI</name>
<sequence>MAILDGGPNGGFSGKVGSVVGYLRYGKWLIRALPKKRKDKPSSKQSLSRSGFTAVQHFLGPLLPFIRVGFNLDAQSKNMSAHNAAKSNIMRMALNTEGTIDYSKVNLSSGNLPGVKEPAVAADDAGLHFSWRNNQNEPGVGYNDQVMIAGYAEQLHQAFFILSGARRSEGYEKMSLDTIVTGHTYHVWMAFISDDRRRISTSVYVGEVDV</sequence>
<dbReference type="Pfam" id="PF19781">
    <property type="entry name" value="DUF6266"/>
    <property type="match status" value="1"/>
</dbReference>
<organism evidence="1 2">
    <name type="scientific">Pedobacter rhodius</name>
    <dbReference type="NCBI Taxonomy" id="3004098"/>
    <lineage>
        <taxon>Bacteria</taxon>
        <taxon>Pseudomonadati</taxon>
        <taxon>Bacteroidota</taxon>
        <taxon>Sphingobacteriia</taxon>
        <taxon>Sphingobacteriales</taxon>
        <taxon>Sphingobacteriaceae</taxon>
        <taxon>Pedobacter</taxon>
    </lineage>
</organism>
<dbReference type="Proteomes" id="UP001144341">
    <property type="component" value="Unassembled WGS sequence"/>
</dbReference>
<dbReference type="RefSeq" id="WP_269413773.1">
    <property type="nucleotide sequence ID" value="NZ_JAPWGL010000001.1"/>
</dbReference>
<protein>
    <submittedName>
        <fullName evidence="1">DUF6266 family protein</fullName>
    </submittedName>
</protein>
<reference evidence="1" key="1">
    <citation type="submission" date="2022-12" db="EMBL/GenBank/DDBJ databases">
        <title>Genome sequence of SJ11.</title>
        <authorList>
            <person name="Woo H."/>
        </authorList>
    </citation>
    <scope>NUCLEOTIDE SEQUENCE</scope>
    <source>
        <strain evidence="1">SJ11</strain>
    </source>
</reference>
<gene>
    <name evidence="1" type="ORF">O0931_01375</name>
</gene>
<evidence type="ECO:0000313" key="2">
    <source>
        <dbReference type="Proteomes" id="UP001144341"/>
    </source>
</evidence>
<evidence type="ECO:0000313" key="1">
    <source>
        <dbReference type="EMBL" id="MCZ4221942.1"/>
    </source>
</evidence>